<organism evidence="1 2">
    <name type="scientific">Vaccinium darrowii</name>
    <dbReference type="NCBI Taxonomy" id="229202"/>
    <lineage>
        <taxon>Eukaryota</taxon>
        <taxon>Viridiplantae</taxon>
        <taxon>Streptophyta</taxon>
        <taxon>Embryophyta</taxon>
        <taxon>Tracheophyta</taxon>
        <taxon>Spermatophyta</taxon>
        <taxon>Magnoliopsida</taxon>
        <taxon>eudicotyledons</taxon>
        <taxon>Gunneridae</taxon>
        <taxon>Pentapetalae</taxon>
        <taxon>asterids</taxon>
        <taxon>Ericales</taxon>
        <taxon>Ericaceae</taxon>
        <taxon>Vaccinioideae</taxon>
        <taxon>Vaccinieae</taxon>
        <taxon>Vaccinium</taxon>
    </lineage>
</organism>
<evidence type="ECO:0000313" key="1">
    <source>
        <dbReference type="EMBL" id="KAH7839210.1"/>
    </source>
</evidence>
<accession>A0ACB7XEL6</accession>
<reference evidence="1 2" key="1">
    <citation type="journal article" date="2021" name="Hortic Res">
        <title>High-quality reference genome and annotation aids understanding of berry development for evergreen blueberry (Vaccinium darrowii).</title>
        <authorList>
            <person name="Yu J."/>
            <person name="Hulse-Kemp A.M."/>
            <person name="Babiker E."/>
            <person name="Staton M."/>
        </authorList>
    </citation>
    <scope>NUCLEOTIDE SEQUENCE [LARGE SCALE GENOMIC DNA]</scope>
    <source>
        <strain evidence="2">cv. NJ 8807/NJ 8810</strain>
        <tissue evidence="1">Young leaf</tissue>
    </source>
</reference>
<gene>
    <name evidence="1" type="ORF">Vadar_001275</name>
</gene>
<comment type="caution">
    <text evidence="1">The sequence shown here is derived from an EMBL/GenBank/DDBJ whole genome shotgun (WGS) entry which is preliminary data.</text>
</comment>
<protein>
    <submittedName>
        <fullName evidence="1">Uncharacterized protein</fullName>
    </submittedName>
</protein>
<evidence type="ECO:0000313" key="2">
    <source>
        <dbReference type="Proteomes" id="UP000828048"/>
    </source>
</evidence>
<dbReference type="Proteomes" id="UP000828048">
    <property type="component" value="Chromosome 10"/>
</dbReference>
<proteinExistence type="predicted"/>
<keyword evidence="2" id="KW-1185">Reference proteome</keyword>
<name>A0ACB7XEL6_9ERIC</name>
<dbReference type="EMBL" id="CM037160">
    <property type="protein sequence ID" value="KAH7839210.1"/>
    <property type="molecule type" value="Genomic_DNA"/>
</dbReference>
<sequence length="183" mass="18992">MANQFLVCIVLALGLALTCRATLYNVGGSSGWDISSDLDTWTQDKKFVVGDVLVFQYSSSHSVQEVTKESYQGCNTTNVLQSSSTGNTSFPLTSPGDRYFICGNQLHCFGGMKLHVTVKNNPAAAPAPAPEAAGTSSTTLPSSKTDTPSAVSSGSVPVFVRGGVDSIVLALMGLVASSVLCFG</sequence>